<dbReference type="InterPro" id="IPR014718">
    <property type="entry name" value="GH-type_carb-bd"/>
</dbReference>
<dbReference type="SUPFAM" id="SSF74650">
    <property type="entry name" value="Galactose mutarotase-like"/>
    <property type="match status" value="1"/>
</dbReference>
<dbReference type="InterPro" id="IPR011013">
    <property type="entry name" value="Gal_mutarotase_sf_dom"/>
</dbReference>
<gene>
    <name evidence="9" type="ORF">CGI_10002196</name>
</gene>
<dbReference type="EMBL" id="JH818697">
    <property type="protein sequence ID" value="EKC22464.1"/>
    <property type="molecule type" value="Genomic_DNA"/>
</dbReference>
<name>K1PU80_MAGGI</name>
<sequence>MSDAEVNSVCSRSRHRIIVGVLVAVSVCGVAGVVLAVYFATGNSTQDSSGKTLAWKEDDAVIPTEEPFGEIKDGRKVKRFTFTNKNNITVRIISYGATITDILMPDKNGAILDISLGFDTAAEYEDRHTKIGAALGRITERLKGAKFTIDGVEYNVSANEGQNHVHGGFYGFDSKLFDAKIKGNKVEMTYVSPDGEEGFPGELTSVISFQLTNENELILDYRATTTKATPINLSNHVYFNLEGHKAGKNGDHLISVFSDTYVPIDEALLPKGDGELATVNGTIFDFQNPTLVRKVINDFIVSCYSFGDRGTRKHVARLENPTNGRYIDVFTTEPGLDVYFSSRMKPNLYGKDGAMYGPFEDGGVCLIPMQLPSGVNMANEPGCFASKGRCASAGMVLRTGVLATDWLDGPGSDCLKSSIDSSISLSLRFVAGQVLRKLTVLTAAAVDFAFRRAFNISKEEF</sequence>
<dbReference type="AlphaFoldDB" id="K1PU80"/>
<dbReference type="InterPro" id="IPR008183">
    <property type="entry name" value="Aldose_1/G6P_1-epimerase"/>
</dbReference>
<dbReference type="CDD" id="cd09019">
    <property type="entry name" value="galactose_mutarotase_like"/>
    <property type="match status" value="1"/>
</dbReference>
<dbReference type="InParanoid" id="K1PU80"/>
<accession>K1PU80</accession>
<dbReference type="GO" id="GO:0006006">
    <property type="term" value="P:glucose metabolic process"/>
    <property type="evidence" value="ECO:0007669"/>
    <property type="project" value="TreeGrafter"/>
</dbReference>
<dbReference type="UniPathway" id="UPA00214"/>
<dbReference type="Pfam" id="PF01263">
    <property type="entry name" value="Aldose_epim"/>
    <property type="match status" value="1"/>
</dbReference>
<dbReference type="GO" id="GO:0004034">
    <property type="term" value="F:aldose 1-epimerase activity"/>
    <property type="evidence" value="ECO:0007669"/>
    <property type="project" value="UniProtKB-EC"/>
</dbReference>
<organism evidence="9">
    <name type="scientific">Magallana gigas</name>
    <name type="common">Pacific oyster</name>
    <name type="synonym">Crassostrea gigas</name>
    <dbReference type="NCBI Taxonomy" id="29159"/>
    <lineage>
        <taxon>Eukaryota</taxon>
        <taxon>Metazoa</taxon>
        <taxon>Spiralia</taxon>
        <taxon>Lophotrochozoa</taxon>
        <taxon>Mollusca</taxon>
        <taxon>Bivalvia</taxon>
        <taxon>Autobranchia</taxon>
        <taxon>Pteriomorphia</taxon>
        <taxon>Ostreida</taxon>
        <taxon>Ostreoidea</taxon>
        <taxon>Ostreidae</taxon>
        <taxon>Magallana</taxon>
    </lineage>
</organism>
<dbReference type="PANTHER" id="PTHR10091:SF0">
    <property type="entry name" value="GALACTOSE MUTAROTASE"/>
    <property type="match status" value="1"/>
</dbReference>
<evidence type="ECO:0000313" key="9">
    <source>
        <dbReference type="EMBL" id="EKC22464.1"/>
    </source>
</evidence>
<dbReference type="InterPro" id="IPR047215">
    <property type="entry name" value="Galactose_mutarotase-like"/>
</dbReference>
<comment type="similarity">
    <text evidence="3">Belongs to the aldose epimerase family.</text>
</comment>
<evidence type="ECO:0000256" key="1">
    <source>
        <dbReference type="ARBA" id="ARBA00001712"/>
    </source>
</evidence>
<comment type="catalytic activity">
    <reaction evidence="1">
        <text>alpha-D-galactose = beta-D-galactose</text>
        <dbReference type="Rhea" id="RHEA:28675"/>
        <dbReference type="ChEBI" id="CHEBI:27667"/>
        <dbReference type="ChEBI" id="CHEBI:28061"/>
        <dbReference type="EC" id="5.1.3.3"/>
    </reaction>
    <physiologicalReaction direction="right-to-left" evidence="1">
        <dbReference type="Rhea" id="RHEA:28677"/>
    </physiologicalReaction>
</comment>
<evidence type="ECO:0000256" key="7">
    <source>
        <dbReference type="ARBA" id="ARBA00032729"/>
    </source>
</evidence>
<evidence type="ECO:0000256" key="3">
    <source>
        <dbReference type="ARBA" id="ARBA00006206"/>
    </source>
</evidence>
<comment type="function">
    <text evidence="8">Mutarotase that catalyzes the interconversion of beta-D-galactose and alpha-D-galactose during galactose metabolism. Beta-D-galactose is metabolized in the liver into glucose 1-phosphate, the primary metabolic fuel, by the action of four enzymes that constitute the Leloir pathway: GALM, GALK1 (galactokinase), GALT (galactose-1-phosphate uridylyltransferase) and GALE (UDP-galactose-4'-epimerase). Involved in the maintenance of the equilibrium between the beta- and alpha-anomers of galactose, therefore ensuring a sufficient supply of the alpha-anomer for GALK1. Also active on D-glucose although shows a preference for galactose over glucose.</text>
</comment>
<dbReference type="Gene3D" id="2.70.98.10">
    <property type="match status" value="1"/>
</dbReference>
<evidence type="ECO:0000256" key="8">
    <source>
        <dbReference type="ARBA" id="ARBA00045743"/>
    </source>
</evidence>
<evidence type="ECO:0000256" key="4">
    <source>
        <dbReference type="ARBA" id="ARBA00021023"/>
    </source>
</evidence>
<evidence type="ECO:0000256" key="2">
    <source>
        <dbReference type="ARBA" id="ARBA00004947"/>
    </source>
</evidence>
<protein>
    <recommendedName>
        <fullName evidence="4">Galactose mutarotase</fullName>
    </recommendedName>
    <alternativeName>
        <fullName evidence="7">Aldose 1-epimerase</fullName>
    </alternativeName>
</protein>
<dbReference type="HOGENOM" id="CLU_031753_2_0_1"/>
<evidence type="ECO:0000256" key="6">
    <source>
        <dbReference type="ARBA" id="ARBA00023277"/>
    </source>
</evidence>
<proteinExistence type="inferred from homology"/>
<comment type="pathway">
    <text evidence="2">Carbohydrate metabolism; galactose metabolism.</text>
</comment>
<evidence type="ECO:0000256" key="5">
    <source>
        <dbReference type="ARBA" id="ARBA00023235"/>
    </source>
</evidence>
<reference evidence="9" key="1">
    <citation type="journal article" date="2012" name="Nature">
        <title>The oyster genome reveals stress adaptation and complexity of shell formation.</title>
        <authorList>
            <person name="Zhang G."/>
            <person name="Fang X."/>
            <person name="Guo X."/>
            <person name="Li L."/>
            <person name="Luo R."/>
            <person name="Xu F."/>
            <person name="Yang P."/>
            <person name="Zhang L."/>
            <person name="Wang X."/>
            <person name="Qi H."/>
            <person name="Xiong Z."/>
            <person name="Que H."/>
            <person name="Xie Y."/>
            <person name="Holland P.W."/>
            <person name="Paps J."/>
            <person name="Zhu Y."/>
            <person name="Wu F."/>
            <person name="Chen Y."/>
            <person name="Wang J."/>
            <person name="Peng C."/>
            <person name="Meng J."/>
            <person name="Yang L."/>
            <person name="Liu J."/>
            <person name="Wen B."/>
            <person name="Zhang N."/>
            <person name="Huang Z."/>
            <person name="Zhu Q."/>
            <person name="Feng Y."/>
            <person name="Mount A."/>
            <person name="Hedgecock D."/>
            <person name="Xu Z."/>
            <person name="Liu Y."/>
            <person name="Domazet-Loso T."/>
            <person name="Du Y."/>
            <person name="Sun X."/>
            <person name="Zhang S."/>
            <person name="Liu B."/>
            <person name="Cheng P."/>
            <person name="Jiang X."/>
            <person name="Li J."/>
            <person name="Fan D."/>
            <person name="Wang W."/>
            <person name="Fu W."/>
            <person name="Wang T."/>
            <person name="Wang B."/>
            <person name="Zhang J."/>
            <person name="Peng Z."/>
            <person name="Li Y."/>
            <person name="Li N."/>
            <person name="Wang J."/>
            <person name="Chen M."/>
            <person name="He Y."/>
            <person name="Tan F."/>
            <person name="Song X."/>
            <person name="Zheng Q."/>
            <person name="Huang R."/>
            <person name="Yang H."/>
            <person name="Du X."/>
            <person name="Chen L."/>
            <person name="Yang M."/>
            <person name="Gaffney P.M."/>
            <person name="Wang S."/>
            <person name="Luo L."/>
            <person name="She Z."/>
            <person name="Ming Y."/>
            <person name="Huang W."/>
            <person name="Zhang S."/>
            <person name="Huang B."/>
            <person name="Zhang Y."/>
            <person name="Qu T."/>
            <person name="Ni P."/>
            <person name="Miao G."/>
            <person name="Wang J."/>
            <person name="Wang Q."/>
            <person name="Steinberg C.E."/>
            <person name="Wang H."/>
            <person name="Li N."/>
            <person name="Qian L."/>
            <person name="Zhang G."/>
            <person name="Li Y."/>
            <person name="Yang H."/>
            <person name="Liu X."/>
            <person name="Wang J."/>
            <person name="Yin Y."/>
            <person name="Wang J."/>
        </authorList>
    </citation>
    <scope>NUCLEOTIDE SEQUENCE [LARGE SCALE GENOMIC DNA]</scope>
    <source>
        <strain evidence="9">05x7-T-G4-1.051#20</strain>
    </source>
</reference>
<dbReference type="GO" id="GO:0033499">
    <property type="term" value="P:galactose catabolic process via UDP-galactose, Leloir pathway"/>
    <property type="evidence" value="ECO:0007669"/>
    <property type="project" value="TreeGrafter"/>
</dbReference>
<dbReference type="PANTHER" id="PTHR10091">
    <property type="entry name" value="ALDOSE-1-EPIMERASE"/>
    <property type="match status" value="1"/>
</dbReference>
<keyword evidence="5" id="KW-0413">Isomerase</keyword>
<keyword evidence="6" id="KW-0119">Carbohydrate metabolism</keyword>
<dbReference type="GO" id="GO:0030246">
    <property type="term" value="F:carbohydrate binding"/>
    <property type="evidence" value="ECO:0007669"/>
    <property type="project" value="InterPro"/>
</dbReference>